<feature type="chain" id="PRO_5032345380" evidence="5">
    <location>
        <begin position="18"/>
        <end position="139"/>
    </location>
</feature>
<dbReference type="PROSITE" id="PS51155">
    <property type="entry name" value="CHIT_BIND_RR_2"/>
    <property type="match status" value="1"/>
</dbReference>
<name>A0A821V0F0_9NEOP</name>
<feature type="compositionally biased region" description="Basic and acidic residues" evidence="4">
    <location>
        <begin position="76"/>
        <end position="91"/>
    </location>
</feature>
<dbReference type="GO" id="GO:0042302">
    <property type="term" value="F:structural constituent of cuticle"/>
    <property type="evidence" value="ECO:0007669"/>
    <property type="project" value="UniProtKB-UniRule"/>
</dbReference>
<dbReference type="InterPro" id="IPR051217">
    <property type="entry name" value="Insect_Cuticle_Struc_Prot"/>
</dbReference>
<evidence type="ECO:0000256" key="5">
    <source>
        <dbReference type="SAM" id="SignalP"/>
    </source>
</evidence>
<dbReference type="PRINTS" id="PR00947">
    <property type="entry name" value="CUTICLE"/>
</dbReference>
<dbReference type="PANTHER" id="PTHR12236">
    <property type="entry name" value="STRUCTURAL CONTITUENT OF CUTICLE"/>
    <property type="match status" value="1"/>
</dbReference>
<organism evidence="6 7">
    <name type="scientific">Pieris macdunnoughi</name>
    <dbReference type="NCBI Taxonomy" id="345717"/>
    <lineage>
        <taxon>Eukaryota</taxon>
        <taxon>Metazoa</taxon>
        <taxon>Ecdysozoa</taxon>
        <taxon>Arthropoda</taxon>
        <taxon>Hexapoda</taxon>
        <taxon>Insecta</taxon>
        <taxon>Pterygota</taxon>
        <taxon>Neoptera</taxon>
        <taxon>Endopterygota</taxon>
        <taxon>Lepidoptera</taxon>
        <taxon>Glossata</taxon>
        <taxon>Ditrysia</taxon>
        <taxon>Papilionoidea</taxon>
        <taxon>Pieridae</taxon>
        <taxon>Pierinae</taxon>
        <taxon>Pieris</taxon>
    </lineage>
</organism>
<feature type="signal peptide" evidence="5">
    <location>
        <begin position="1"/>
        <end position="17"/>
    </location>
</feature>
<sequence length="139" mass="14960">MFSKVIAFGAFLAAAKAGLHGQAVSSQSIVRHDTGYGSAAYAPLAYGGHYGASQYDGHDTYAHPNYDFSYSVADPHTGDHKSQHESRDGDAVHGSYSLAQPDGSVRQVHYTADDHNGFNAVVHNSAPSVHPQHAYHHHY</sequence>
<dbReference type="InterPro" id="IPR031311">
    <property type="entry name" value="CHIT_BIND_RR_consensus"/>
</dbReference>
<evidence type="ECO:0000256" key="3">
    <source>
        <dbReference type="PROSITE-ProRule" id="PRU00497"/>
    </source>
</evidence>
<dbReference type="GO" id="GO:0031012">
    <property type="term" value="C:extracellular matrix"/>
    <property type="evidence" value="ECO:0007669"/>
    <property type="project" value="TreeGrafter"/>
</dbReference>
<reference evidence="6" key="1">
    <citation type="submission" date="2021-02" db="EMBL/GenBank/DDBJ databases">
        <authorList>
            <person name="Steward A R."/>
        </authorList>
    </citation>
    <scope>NUCLEOTIDE SEQUENCE</scope>
</reference>
<dbReference type="GO" id="GO:0005615">
    <property type="term" value="C:extracellular space"/>
    <property type="evidence" value="ECO:0007669"/>
    <property type="project" value="TreeGrafter"/>
</dbReference>
<evidence type="ECO:0000256" key="2">
    <source>
        <dbReference type="ARBA" id="ARBA00022729"/>
    </source>
</evidence>
<dbReference type="PROSITE" id="PS00233">
    <property type="entry name" value="CHIT_BIND_RR_1"/>
    <property type="match status" value="1"/>
</dbReference>
<keyword evidence="1 3" id="KW-0193">Cuticle</keyword>
<accession>A0A821V0F0</accession>
<feature type="region of interest" description="Disordered" evidence="4">
    <location>
        <begin position="72"/>
        <end position="94"/>
    </location>
</feature>
<dbReference type="EMBL" id="CAJOBZ010000035">
    <property type="protein sequence ID" value="CAF4898845.1"/>
    <property type="molecule type" value="Genomic_DNA"/>
</dbReference>
<dbReference type="InterPro" id="IPR000618">
    <property type="entry name" value="Insect_cuticle"/>
</dbReference>
<dbReference type="AlphaFoldDB" id="A0A821V0F0"/>
<keyword evidence="2 5" id="KW-0732">Signal</keyword>
<dbReference type="Proteomes" id="UP000663880">
    <property type="component" value="Unassembled WGS sequence"/>
</dbReference>
<protein>
    <submittedName>
        <fullName evidence="6">Uncharacterized protein</fullName>
    </submittedName>
</protein>
<dbReference type="OrthoDB" id="7789829at2759"/>
<comment type="caution">
    <text evidence="6">The sequence shown here is derived from an EMBL/GenBank/DDBJ whole genome shotgun (WGS) entry which is preliminary data.</text>
</comment>
<evidence type="ECO:0000256" key="4">
    <source>
        <dbReference type="SAM" id="MobiDB-lite"/>
    </source>
</evidence>
<dbReference type="PANTHER" id="PTHR12236:SF95">
    <property type="entry name" value="CUTICULAR PROTEIN 76BD, ISOFORM C-RELATED"/>
    <property type="match status" value="1"/>
</dbReference>
<evidence type="ECO:0000256" key="1">
    <source>
        <dbReference type="ARBA" id="ARBA00022460"/>
    </source>
</evidence>
<dbReference type="Pfam" id="PF00379">
    <property type="entry name" value="Chitin_bind_4"/>
    <property type="match status" value="1"/>
</dbReference>
<evidence type="ECO:0000313" key="7">
    <source>
        <dbReference type="Proteomes" id="UP000663880"/>
    </source>
</evidence>
<proteinExistence type="predicted"/>
<evidence type="ECO:0000313" key="6">
    <source>
        <dbReference type="EMBL" id="CAF4898845.1"/>
    </source>
</evidence>
<keyword evidence="7" id="KW-1185">Reference proteome</keyword>
<gene>
    <name evidence="6" type="ORF">PMACD_LOCUS11110</name>
</gene>